<sequence>FSKFTIEYLNEGKWYPLNNSGATVAEHLAYNRLSFTPIKTEGIRFINKDAQDLERHIYKLGIQEQLKESYNFRAVRRG</sequence>
<proteinExistence type="predicted"/>
<comment type="caution">
    <text evidence="1">The sequence shown here is derived from an EMBL/GenBank/DDBJ whole genome shotgun (WGS) entry which is preliminary data.</text>
</comment>
<organism evidence="1 2">
    <name type="scientific">Xanthomonas citri pv. citri</name>
    <dbReference type="NCBI Taxonomy" id="611301"/>
    <lineage>
        <taxon>Bacteria</taxon>
        <taxon>Pseudomonadati</taxon>
        <taxon>Pseudomonadota</taxon>
        <taxon>Gammaproteobacteria</taxon>
        <taxon>Lysobacterales</taxon>
        <taxon>Lysobacteraceae</taxon>
        <taxon>Xanthomonas</taxon>
    </lineage>
</organism>
<gene>
    <name evidence="1" type="ORF">GUH15_06390</name>
</gene>
<protein>
    <submittedName>
        <fullName evidence="1">Uncharacterized protein</fullName>
    </submittedName>
</protein>
<dbReference type="EMBL" id="JAABFR010000306">
    <property type="protein sequence ID" value="MBD4335695.1"/>
    <property type="molecule type" value="Genomic_DNA"/>
</dbReference>
<accession>A0A8I0L1C3</accession>
<feature type="non-terminal residue" evidence="1">
    <location>
        <position position="1"/>
    </location>
</feature>
<dbReference type="AlphaFoldDB" id="A0A8I0L1C3"/>
<dbReference type="Proteomes" id="UP000653002">
    <property type="component" value="Unassembled WGS sequence"/>
</dbReference>
<name>A0A8I0L1C3_XANCI</name>
<reference evidence="1" key="1">
    <citation type="submission" date="2020-01" db="EMBL/GenBank/DDBJ databases">
        <authorList>
            <person name="Richard D."/>
        </authorList>
    </citation>
    <scope>NUCLEOTIDE SEQUENCE</scope>
    <source>
        <strain evidence="1">JP541</strain>
    </source>
</reference>
<feature type="non-terminal residue" evidence="1">
    <location>
        <position position="78"/>
    </location>
</feature>
<evidence type="ECO:0000313" key="2">
    <source>
        <dbReference type="Proteomes" id="UP000653002"/>
    </source>
</evidence>
<evidence type="ECO:0000313" key="1">
    <source>
        <dbReference type="EMBL" id="MBD4335695.1"/>
    </source>
</evidence>